<proteinExistence type="predicted"/>
<reference evidence="1 2" key="1">
    <citation type="journal article" date="2016" name="Front. Microbiol.">
        <title>Single-Cell (Meta-)Genomics of a Dimorphic Candidatus Thiomargarita nelsonii Reveals Genomic Plasticity.</title>
        <authorList>
            <person name="Flood B.E."/>
            <person name="Fliss P."/>
            <person name="Jones D.S."/>
            <person name="Dick G.J."/>
            <person name="Jain S."/>
            <person name="Kaster A.K."/>
            <person name="Winkel M."/>
            <person name="Mussmann M."/>
            <person name="Bailey J."/>
        </authorList>
    </citation>
    <scope>NUCLEOTIDE SEQUENCE [LARGE SCALE GENOMIC DNA]</scope>
    <source>
        <strain evidence="1">Hydrate Ridge</strain>
    </source>
</reference>
<dbReference type="EMBL" id="JSZA02000094">
    <property type="protein sequence ID" value="KHD08504.1"/>
    <property type="molecule type" value="Genomic_DNA"/>
</dbReference>
<keyword evidence="2" id="KW-1185">Reference proteome</keyword>
<sequence length="184" mass="21483">MHSFDNRVALWDEGQIALNQIKVYSLQLPELFFTEAGKKKIIVTLTFTPETRATRGDSYLGNRMAFHLFHSVKPQILREKYGIIANDVETIDVPDDLKPFEIDFFPGANTRKVGCHQKAWKLYQREPKNRPATPVSLVLLNLNQWIMDDTRMQDYCISVVFEHEKEIKLYNAIRTNIKTKIRVK</sequence>
<accession>A0A0A6PE22</accession>
<comment type="caution">
    <text evidence="1">The sequence shown here is derived from an EMBL/GenBank/DDBJ whole genome shotgun (WGS) entry which is preliminary data.</text>
</comment>
<organism evidence="1 2">
    <name type="scientific">Candidatus Thiomargarita nelsonii</name>
    <dbReference type="NCBI Taxonomy" id="1003181"/>
    <lineage>
        <taxon>Bacteria</taxon>
        <taxon>Pseudomonadati</taxon>
        <taxon>Pseudomonadota</taxon>
        <taxon>Gammaproteobacteria</taxon>
        <taxon>Thiotrichales</taxon>
        <taxon>Thiotrichaceae</taxon>
        <taxon>Thiomargarita</taxon>
    </lineage>
</organism>
<evidence type="ECO:0000313" key="2">
    <source>
        <dbReference type="Proteomes" id="UP000030428"/>
    </source>
</evidence>
<dbReference type="Proteomes" id="UP000030428">
    <property type="component" value="Unassembled WGS sequence"/>
</dbReference>
<dbReference type="AlphaFoldDB" id="A0A0A6PE22"/>
<gene>
    <name evidence="1" type="ORF">PN36_21195</name>
</gene>
<name>A0A0A6PE22_9GAMM</name>
<evidence type="ECO:0000313" key="1">
    <source>
        <dbReference type="EMBL" id="KHD08504.1"/>
    </source>
</evidence>
<protein>
    <submittedName>
        <fullName evidence="1">Uncharacterized protein</fullName>
    </submittedName>
</protein>